<feature type="signal peptide" evidence="1">
    <location>
        <begin position="1"/>
        <end position="24"/>
    </location>
</feature>
<evidence type="ECO:0000313" key="3">
    <source>
        <dbReference type="Proteomes" id="UP001526430"/>
    </source>
</evidence>
<sequence length="72" mass="7583">MNRRATWRVPLLLCLVMSALTGCAPSPVRDACDAAAQSDNPEAAAVCWAARGSSWRSSSPAARGQRGIIGLR</sequence>
<protein>
    <recommendedName>
        <fullName evidence="4">Lipoprotein</fullName>
    </recommendedName>
</protein>
<accession>A0ABT3NZJ3</accession>
<dbReference type="EMBL" id="JAPFQI010000018">
    <property type="protein sequence ID" value="MCW8087592.1"/>
    <property type="molecule type" value="Genomic_DNA"/>
</dbReference>
<feature type="chain" id="PRO_5047411867" description="Lipoprotein" evidence="1">
    <location>
        <begin position="25"/>
        <end position="72"/>
    </location>
</feature>
<evidence type="ECO:0000313" key="2">
    <source>
        <dbReference type="EMBL" id="MCW8087592.1"/>
    </source>
</evidence>
<proteinExistence type="predicted"/>
<keyword evidence="1" id="KW-0732">Signal</keyword>
<evidence type="ECO:0000256" key="1">
    <source>
        <dbReference type="SAM" id="SignalP"/>
    </source>
</evidence>
<evidence type="ECO:0008006" key="4">
    <source>
        <dbReference type="Google" id="ProtNLM"/>
    </source>
</evidence>
<keyword evidence="3" id="KW-1185">Reference proteome</keyword>
<name>A0ABT3NZJ3_9PROT</name>
<reference evidence="2 3" key="1">
    <citation type="submission" date="2022-10" db="EMBL/GenBank/DDBJ databases">
        <title>Roseococcus glaciei nov., sp. nov., isolated from glacier.</title>
        <authorList>
            <person name="Liu Q."/>
            <person name="Xin Y.-H."/>
        </authorList>
    </citation>
    <scope>NUCLEOTIDE SEQUENCE [LARGE SCALE GENOMIC DNA]</scope>
    <source>
        <strain evidence="2 3">MDT2-1-1</strain>
    </source>
</reference>
<dbReference type="RefSeq" id="WP_301591799.1">
    <property type="nucleotide sequence ID" value="NZ_JAPFQI010000018.1"/>
</dbReference>
<dbReference type="PROSITE" id="PS51257">
    <property type="entry name" value="PROKAR_LIPOPROTEIN"/>
    <property type="match status" value="1"/>
</dbReference>
<gene>
    <name evidence="2" type="ORF">OF850_18355</name>
</gene>
<organism evidence="2 3">
    <name type="scientific">Sabulicella glaciei</name>
    <dbReference type="NCBI Taxonomy" id="2984948"/>
    <lineage>
        <taxon>Bacteria</taxon>
        <taxon>Pseudomonadati</taxon>
        <taxon>Pseudomonadota</taxon>
        <taxon>Alphaproteobacteria</taxon>
        <taxon>Acetobacterales</taxon>
        <taxon>Acetobacteraceae</taxon>
        <taxon>Sabulicella</taxon>
    </lineage>
</organism>
<dbReference type="Proteomes" id="UP001526430">
    <property type="component" value="Unassembled WGS sequence"/>
</dbReference>
<comment type="caution">
    <text evidence="2">The sequence shown here is derived from an EMBL/GenBank/DDBJ whole genome shotgun (WGS) entry which is preliminary data.</text>
</comment>